<dbReference type="RefSeq" id="WP_190405314.1">
    <property type="nucleotide sequence ID" value="NZ_JACJRF010000002.1"/>
</dbReference>
<evidence type="ECO:0000313" key="2">
    <source>
        <dbReference type="Proteomes" id="UP000607281"/>
    </source>
</evidence>
<accession>A0ABR8CHZ8</accession>
<organism evidence="1 2">
    <name type="scientific">Anabaena subtropica FACHB-260</name>
    <dbReference type="NCBI Taxonomy" id="2692884"/>
    <lineage>
        <taxon>Bacteria</taxon>
        <taxon>Bacillati</taxon>
        <taxon>Cyanobacteriota</taxon>
        <taxon>Cyanophyceae</taxon>
        <taxon>Nostocales</taxon>
        <taxon>Nostocaceae</taxon>
        <taxon>Anabaena</taxon>
    </lineage>
</organism>
<name>A0ABR8CHZ8_9NOST</name>
<protein>
    <submittedName>
        <fullName evidence="1">Uncharacterized protein</fullName>
    </submittedName>
</protein>
<proteinExistence type="predicted"/>
<dbReference type="EMBL" id="JACJRF010000002">
    <property type="protein sequence ID" value="MBD2342827.1"/>
    <property type="molecule type" value="Genomic_DNA"/>
</dbReference>
<gene>
    <name evidence="1" type="ORF">H6G18_01520</name>
</gene>
<dbReference type="Proteomes" id="UP000607281">
    <property type="component" value="Unassembled WGS sequence"/>
</dbReference>
<evidence type="ECO:0000313" key="1">
    <source>
        <dbReference type="EMBL" id="MBD2342827.1"/>
    </source>
</evidence>
<sequence>MFNGQVETELLDGVPWLFGKQPQLPPHIQLLVDEQQQRRDIWELPEKNSPGEKT</sequence>
<comment type="caution">
    <text evidence="1">The sequence shown here is derived from an EMBL/GenBank/DDBJ whole genome shotgun (WGS) entry which is preliminary data.</text>
</comment>
<keyword evidence="2" id="KW-1185">Reference proteome</keyword>
<reference evidence="1 2" key="1">
    <citation type="journal article" date="2020" name="ISME J.">
        <title>Comparative genomics reveals insights into cyanobacterial evolution and habitat adaptation.</title>
        <authorList>
            <person name="Chen M.Y."/>
            <person name="Teng W.K."/>
            <person name="Zhao L."/>
            <person name="Hu C.X."/>
            <person name="Zhou Y.K."/>
            <person name="Han B.P."/>
            <person name="Song L.R."/>
            <person name="Shu W.S."/>
        </authorList>
    </citation>
    <scope>NUCLEOTIDE SEQUENCE [LARGE SCALE GENOMIC DNA]</scope>
    <source>
        <strain evidence="1 2">FACHB-260</strain>
    </source>
</reference>